<evidence type="ECO:0000259" key="1">
    <source>
        <dbReference type="PROSITE" id="PS50164"/>
    </source>
</evidence>
<evidence type="ECO:0000313" key="3">
    <source>
        <dbReference type="Proteomes" id="UP000294575"/>
    </source>
</evidence>
<dbReference type="PROSITE" id="PS50164">
    <property type="entry name" value="GIY_YIG"/>
    <property type="match status" value="1"/>
</dbReference>
<dbReference type="RefSeq" id="WP_166627909.1">
    <property type="nucleotide sequence ID" value="NZ_LNJZ01000004.1"/>
</dbReference>
<sequence>MDKFPSEVIEKLKNYVYRLIDPRNGETFYVGRGVGNRLYSHIRDELGKESDEVSDKLRRIREIRLAGFEVAHVVHRHGMEPSVAKEVEAALIDAYPGLTNVMGGEESGDRGAMHADEIVREYLAEPAIFEHRALLISVNRSASERPLYEATRFAWKLSQKRAKETEVVLASEKGVIRGAYIPEKWMDATSDNFPGRPDRPGRLGFIGCEAPSEIWRMYVGRRIPDEYRFGTANPIRYTWK</sequence>
<dbReference type="Pfam" id="PF22945">
    <property type="entry name" value="LEM-3_GIY-YIG"/>
    <property type="match status" value="1"/>
</dbReference>
<accession>A0A4R6TT16</accession>
<gene>
    <name evidence="2" type="ORF">DFQ45_1181</name>
</gene>
<dbReference type="EMBL" id="SNYK01000018">
    <property type="protein sequence ID" value="TDQ34641.1"/>
    <property type="molecule type" value="Genomic_DNA"/>
</dbReference>
<proteinExistence type="predicted"/>
<organism evidence="2 3">
    <name type="scientific">Thiopseudomonas denitrificans</name>
    <dbReference type="NCBI Taxonomy" id="1501432"/>
    <lineage>
        <taxon>Bacteria</taxon>
        <taxon>Pseudomonadati</taxon>
        <taxon>Pseudomonadota</taxon>
        <taxon>Gammaproteobacteria</taxon>
        <taxon>Pseudomonadales</taxon>
        <taxon>Pseudomonadaceae</taxon>
        <taxon>Thiopseudomonas</taxon>
    </lineage>
</organism>
<dbReference type="Proteomes" id="UP000294575">
    <property type="component" value="Unassembled WGS sequence"/>
</dbReference>
<evidence type="ECO:0000313" key="2">
    <source>
        <dbReference type="EMBL" id="TDQ34641.1"/>
    </source>
</evidence>
<name>A0A4R6TT16_9GAMM</name>
<keyword evidence="3" id="KW-1185">Reference proteome</keyword>
<dbReference type="CDD" id="cd10440">
    <property type="entry name" value="GIY-YIG_COG3680"/>
    <property type="match status" value="1"/>
</dbReference>
<feature type="domain" description="GIY-YIG" evidence="1">
    <location>
        <begin position="12"/>
        <end position="101"/>
    </location>
</feature>
<dbReference type="AlphaFoldDB" id="A0A4R6TT16"/>
<reference evidence="2 3" key="1">
    <citation type="submission" date="2019-03" db="EMBL/GenBank/DDBJ databases">
        <title>Genomic Encyclopedia of Type Strains, Phase IV (KMG-IV): sequencing the most valuable type-strain genomes for metagenomic binning, comparative biology and taxonomic classification.</title>
        <authorList>
            <person name="Goeker M."/>
        </authorList>
    </citation>
    <scope>NUCLEOTIDE SEQUENCE [LARGE SCALE GENOMIC DNA]</scope>
    <source>
        <strain evidence="2 3">DSM 28679</strain>
    </source>
</reference>
<comment type="caution">
    <text evidence="2">The sequence shown here is derived from an EMBL/GenBank/DDBJ whole genome shotgun (WGS) entry which is preliminary data.</text>
</comment>
<dbReference type="InterPro" id="IPR000305">
    <property type="entry name" value="GIY-YIG_endonuc"/>
</dbReference>
<protein>
    <recommendedName>
        <fullName evidence="1">GIY-YIG domain-containing protein</fullName>
    </recommendedName>
</protein>